<feature type="chain" id="PRO_5015629568" evidence="1">
    <location>
        <begin position="23"/>
        <end position="338"/>
    </location>
</feature>
<name>A0A2T1AMG4_TRISK</name>
<dbReference type="GO" id="GO:0004519">
    <property type="term" value="F:endonuclease activity"/>
    <property type="evidence" value="ECO:0007669"/>
    <property type="project" value="UniProtKB-KW"/>
</dbReference>
<evidence type="ECO:0000313" key="3">
    <source>
        <dbReference type="EMBL" id="PRZ49805.1"/>
    </source>
</evidence>
<dbReference type="AlphaFoldDB" id="A0A2T1AMG4"/>
<keyword evidence="3" id="KW-0378">Hydrolase</keyword>
<sequence length="338" mass="37128">MRWSAALLLLLLLSGLPGALTAETIRLATFNTDLSRKGPGLLLRDLQRDNAQIDAVIDTIRRADADILALQSIDWDYDTAALAALQLRLAAAGQHYPYRFAPKPNAGIASDHDLDGDGRLGEPEDAWGWGRFTGQSGIALLSKYPITTEHAIDLTGLLWHEVPDHRMPVTKDGLPYPDAETAKMLRLSSTNHWAVPVMLPDDMPLWVMSFHAAPPVFDGPEDRNGRRNADELLIWLHLLDGTLGARLTPPFVLLGDANNDPARGEGHKDALSRLLTDPRLRDTLPADENGLQHTVTWESTGPMRVDYALPSAELQVAASGVIRGKGSRHGLVWIDIRR</sequence>
<comment type="caution">
    <text evidence="3">The sequence shown here is derived from an EMBL/GenBank/DDBJ whole genome shotgun (WGS) entry which is preliminary data.</text>
</comment>
<dbReference type="SUPFAM" id="SSF56219">
    <property type="entry name" value="DNase I-like"/>
    <property type="match status" value="1"/>
</dbReference>
<dbReference type="OrthoDB" id="292013at2"/>
<protein>
    <submittedName>
        <fullName evidence="3">Endonuclease/exonuclease/phosphatase family protein</fullName>
    </submittedName>
</protein>
<evidence type="ECO:0000313" key="4">
    <source>
        <dbReference type="Proteomes" id="UP000237718"/>
    </source>
</evidence>
<dbReference type="EMBL" id="PVUF01000001">
    <property type="protein sequence ID" value="PRZ49805.1"/>
    <property type="molecule type" value="Genomic_DNA"/>
</dbReference>
<gene>
    <name evidence="3" type="ORF">CLV89_10118</name>
</gene>
<feature type="signal peptide" evidence="1">
    <location>
        <begin position="1"/>
        <end position="22"/>
    </location>
</feature>
<keyword evidence="3" id="KW-0255">Endonuclease</keyword>
<keyword evidence="1" id="KW-0732">Signal</keyword>
<feature type="domain" description="Endonuclease/exonuclease/phosphatase" evidence="2">
    <location>
        <begin position="28"/>
        <end position="329"/>
    </location>
</feature>
<dbReference type="RefSeq" id="WP_106161323.1">
    <property type="nucleotide sequence ID" value="NZ_PVUF01000001.1"/>
</dbReference>
<dbReference type="Pfam" id="PF03372">
    <property type="entry name" value="Exo_endo_phos"/>
    <property type="match status" value="1"/>
</dbReference>
<dbReference type="GO" id="GO:0004527">
    <property type="term" value="F:exonuclease activity"/>
    <property type="evidence" value="ECO:0007669"/>
    <property type="project" value="UniProtKB-KW"/>
</dbReference>
<dbReference type="InterPro" id="IPR036691">
    <property type="entry name" value="Endo/exonu/phosph_ase_sf"/>
</dbReference>
<accession>A0A2T1AMG4</accession>
<reference evidence="3 4" key="1">
    <citation type="submission" date="2018-03" db="EMBL/GenBank/DDBJ databases">
        <title>Genomic Encyclopedia of Archaeal and Bacterial Type Strains, Phase II (KMG-II): from individual species to whole genera.</title>
        <authorList>
            <person name="Goeker M."/>
        </authorList>
    </citation>
    <scope>NUCLEOTIDE SEQUENCE [LARGE SCALE GENOMIC DNA]</scope>
    <source>
        <strain evidence="3 4">DSM 25328</strain>
    </source>
</reference>
<organism evidence="3 4">
    <name type="scientific">Tritonibacter scottomollicae</name>
    <name type="common">Epibacterium scottomollicae</name>
    <dbReference type="NCBI Taxonomy" id="483013"/>
    <lineage>
        <taxon>Bacteria</taxon>
        <taxon>Pseudomonadati</taxon>
        <taxon>Pseudomonadota</taxon>
        <taxon>Alphaproteobacteria</taxon>
        <taxon>Rhodobacterales</taxon>
        <taxon>Paracoccaceae</taxon>
        <taxon>Tritonibacter</taxon>
    </lineage>
</organism>
<proteinExistence type="predicted"/>
<dbReference type="Gene3D" id="3.60.10.10">
    <property type="entry name" value="Endonuclease/exonuclease/phosphatase"/>
    <property type="match status" value="1"/>
</dbReference>
<evidence type="ECO:0000256" key="1">
    <source>
        <dbReference type="SAM" id="SignalP"/>
    </source>
</evidence>
<keyword evidence="3" id="KW-0269">Exonuclease</keyword>
<keyword evidence="3" id="KW-0540">Nuclease</keyword>
<dbReference type="Proteomes" id="UP000237718">
    <property type="component" value="Unassembled WGS sequence"/>
</dbReference>
<evidence type="ECO:0000259" key="2">
    <source>
        <dbReference type="Pfam" id="PF03372"/>
    </source>
</evidence>
<dbReference type="InterPro" id="IPR005135">
    <property type="entry name" value="Endo/exonuclease/phosphatase"/>
</dbReference>